<dbReference type="Proteomes" id="UP001177021">
    <property type="component" value="Unassembled WGS sequence"/>
</dbReference>
<evidence type="ECO:0000313" key="1">
    <source>
        <dbReference type="EMBL" id="CAJ2651702.1"/>
    </source>
</evidence>
<protein>
    <submittedName>
        <fullName evidence="1">Uncharacterized protein</fullName>
    </submittedName>
</protein>
<sequence>MNNFDQALRDYRNNELVADFKSSSTDPVLSTQLPVIESHAGKIYTAELFKEVRHEILKAGELIVRDKSEVEVRKTYRLTKYFSFCLFRTIGVVPVKTEPFDAIWISSDDEGDNVAKGFAKRVDRRVDRNNDNNGANRVDKTADNNGAKRVGKTAVQNVAPKVVRVRKEKVVWITPVTKAMQKLRKKQTLHIPSWVVKHALLGKTEIYLRSAQTKHTYECAILNSGRSLQRYIGDGWYDYVDLHKPKVGDILQFSMNPPYDLIVVSLIR</sequence>
<dbReference type="EMBL" id="CASHSV030000170">
    <property type="protein sequence ID" value="CAJ2651702.1"/>
    <property type="molecule type" value="Genomic_DNA"/>
</dbReference>
<keyword evidence="2" id="KW-1185">Reference proteome</keyword>
<name>A0ACB0K523_TRIPR</name>
<gene>
    <name evidence="1" type="ORF">MILVUS5_LOCUS19300</name>
</gene>
<comment type="caution">
    <text evidence="1">The sequence shown here is derived from an EMBL/GenBank/DDBJ whole genome shotgun (WGS) entry which is preliminary data.</text>
</comment>
<evidence type="ECO:0000313" key="2">
    <source>
        <dbReference type="Proteomes" id="UP001177021"/>
    </source>
</evidence>
<proteinExistence type="predicted"/>
<organism evidence="1 2">
    <name type="scientific">Trifolium pratense</name>
    <name type="common">Red clover</name>
    <dbReference type="NCBI Taxonomy" id="57577"/>
    <lineage>
        <taxon>Eukaryota</taxon>
        <taxon>Viridiplantae</taxon>
        <taxon>Streptophyta</taxon>
        <taxon>Embryophyta</taxon>
        <taxon>Tracheophyta</taxon>
        <taxon>Spermatophyta</taxon>
        <taxon>Magnoliopsida</taxon>
        <taxon>eudicotyledons</taxon>
        <taxon>Gunneridae</taxon>
        <taxon>Pentapetalae</taxon>
        <taxon>rosids</taxon>
        <taxon>fabids</taxon>
        <taxon>Fabales</taxon>
        <taxon>Fabaceae</taxon>
        <taxon>Papilionoideae</taxon>
        <taxon>50 kb inversion clade</taxon>
        <taxon>NPAAA clade</taxon>
        <taxon>Hologalegina</taxon>
        <taxon>IRL clade</taxon>
        <taxon>Trifolieae</taxon>
        <taxon>Trifolium</taxon>
    </lineage>
</organism>
<reference evidence="1" key="1">
    <citation type="submission" date="2023-10" db="EMBL/GenBank/DDBJ databases">
        <authorList>
            <person name="Rodriguez Cubillos JULIANA M."/>
            <person name="De Vega J."/>
        </authorList>
    </citation>
    <scope>NUCLEOTIDE SEQUENCE</scope>
</reference>
<accession>A0ACB0K523</accession>